<dbReference type="Pfam" id="PF13530">
    <property type="entry name" value="SCP2_2"/>
    <property type="match status" value="1"/>
</dbReference>
<comment type="subunit">
    <text evidence="4">Homohexamer; trimer of dimers.</text>
</comment>
<evidence type="ECO:0000313" key="7">
    <source>
        <dbReference type="Proteomes" id="UP000309215"/>
    </source>
</evidence>
<gene>
    <name evidence="6" type="ORF">E8A74_24645</name>
</gene>
<evidence type="ECO:0000256" key="1">
    <source>
        <dbReference type="ARBA" id="ARBA00009213"/>
    </source>
</evidence>
<sequence>MSIEIRLLSPEHADEFAHPIRTAFGLAPSPERTERSRKLTELVTRIGAYDGSTIVGSAGAFAFDFTTPGGGTVPTSGLTMVSVIPTHRRQGILRKLIERQFADARERGQPLAALWATEASIYGRFGYGLAAFAGDVSIERDRSAFVGSPVPFEARFVTEEEAHERIPPIYERARRAAPCMPSRSPMWWSTRRLLDAESMRAGSGPLQRVVFQIDGRDEGYALYRVRLEHVEPQIPTTVVTVQEAMGATPAGTRAVWRYLCDIDLATRINATCLPPDHPLFLLLAEPRRMHYRTYDSVWVRLVDVPAALAARRYGAEGTIVIEVDDPFCPWNTGRYRLDAGTSRAARTEEPCDLRVSAAALGSAYLGGFSFSRLAEVGGVEARTEGALERADRMFVAPRHPYCPEIF</sequence>
<dbReference type="InterPro" id="IPR000182">
    <property type="entry name" value="GNAT_dom"/>
</dbReference>
<feature type="binding site" evidence="4">
    <location>
        <begin position="117"/>
        <end position="118"/>
    </location>
    <ligand>
        <name>acetyl-CoA</name>
        <dbReference type="ChEBI" id="CHEBI:57288"/>
    </ligand>
</feature>
<dbReference type="Pfam" id="PF13527">
    <property type="entry name" value="Acetyltransf_9"/>
    <property type="match status" value="1"/>
</dbReference>
<comment type="similarity">
    <text evidence="1 4">Belongs to the acetyltransferase Eis family.</text>
</comment>
<dbReference type="InterPro" id="IPR022902">
    <property type="entry name" value="NAcTrfase_Eis"/>
</dbReference>
<dbReference type="InterPro" id="IPR041380">
    <property type="entry name" value="Acetyltransf_17"/>
</dbReference>
<dbReference type="Gene3D" id="3.30.1050.10">
    <property type="entry name" value="SCP2 sterol-binding domain"/>
    <property type="match status" value="1"/>
</dbReference>
<dbReference type="PANTHER" id="PTHR37817">
    <property type="entry name" value="N-ACETYLTRANSFERASE EIS"/>
    <property type="match status" value="1"/>
</dbReference>
<dbReference type="InterPro" id="IPR036527">
    <property type="entry name" value="SCP2_sterol-bd_dom_sf"/>
</dbReference>
<protein>
    <submittedName>
        <fullName evidence="6">GNAT family N-acetyltransferase</fullName>
    </submittedName>
</protein>
<name>A0A4U1JAD9_9BACT</name>
<dbReference type="GO" id="GO:0030649">
    <property type="term" value="P:aminoglycoside antibiotic catabolic process"/>
    <property type="evidence" value="ECO:0007669"/>
    <property type="project" value="TreeGrafter"/>
</dbReference>
<dbReference type="RefSeq" id="WP_136931518.1">
    <property type="nucleotide sequence ID" value="NZ_SSMQ01000027.1"/>
</dbReference>
<dbReference type="SUPFAM" id="SSF55729">
    <property type="entry name" value="Acyl-CoA N-acyltransferases (Nat)"/>
    <property type="match status" value="1"/>
</dbReference>
<evidence type="ECO:0000313" key="6">
    <source>
        <dbReference type="EMBL" id="TKD03784.1"/>
    </source>
</evidence>
<keyword evidence="3 4" id="KW-0012">Acyltransferase</keyword>
<reference evidence="6 7" key="1">
    <citation type="submission" date="2019-04" db="EMBL/GenBank/DDBJ databases">
        <authorList>
            <person name="Li Y."/>
            <person name="Wang J."/>
        </authorList>
    </citation>
    <scope>NUCLEOTIDE SEQUENCE [LARGE SCALE GENOMIC DNA]</scope>
    <source>
        <strain evidence="6 7">DSM 14668</strain>
    </source>
</reference>
<dbReference type="AlphaFoldDB" id="A0A4U1JAD9"/>
<organism evidence="6 7">
    <name type="scientific">Polyangium fumosum</name>
    <dbReference type="NCBI Taxonomy" id="889272"/>
    <lineage>
        <taxon>Bacteria</taxon>
        <taxon>Pseudomonadati</taxon>
        <taxon>Myxococcota</taxon>
        <taxon>Polyangia</taxon>
        <taxon>Polyangiales</taxon>
        <taxon>Polyangiaceae</taxon>
        <taxon>Polyangium</taxon>
    </lineage>
</organism>
<dbReference type="Pfam" id="PF17668">
    <property type="entry name" value="Acetyltransf_17"/>
    <property type="match status" value="1"/>
</dbReference>
<dbReference type="InterPro" id="IPR025559">
    <property type="entry name" value="Eis_dom"/>
</dbReference>
<keyword evidence="2 4" id="KW-0808">Transferase</keyword>
<comment type="caution">
    <text evidence="6">The sequence shown here is derived from an EMBL/GenBank/DDBJ whole genome shotgun (WGS) entry which is preliminary data.</text>
</comment>
<dbReference type="Proteomes" id="UP000309215">
    <property type="component" value="Unassembled WGS sequence"/>
</dbReference>
<feature type="domain" description="N-acetyltransferase" evidence="5">
    <location>
        <begin position="3"/>
        <end position="151"/>
    </location>
</feature>
<accession>A0A4U1JAD9</accession>
<feature type="active site" description="Proton donor" evidence="4">
    <location>
        <position position="122"/>
    </location>
</feature>
<dbReference type="PANTHER" id="PTHR37817:SF1">
    <property type="entry name" value="N-ACETYLTRANSFERASE EIS"/>
    <property type="match status" value="1"/>
</dbReference>
<feature type="binding site" evidence="4">
    <location>
        <begin position="89"/>
        <end position="94"/>
    </location>
    <ligand>
        <name>acetyl-CoA</name>
        <dbReference type="ChEBI" id="CHEBI:57288"/>
    </ligand>
</feature>
<dbReference type="GO" id="GO:0034069">
    <property type="term" value="F:aminoglycoside N-acetyltransferase activity"/>
    <property type="evidence" value="ECO:0007669"/>
    <property type="project" value="TreeGrafter"/>
</dbReference>
<dbReference type="PROSITE" id="PS51186">
    <property type="entry name" value="GNAT"/>
    <property type="match status" value="1"/>
</dbReference>
<dbReference type="InterPro" id="IPR051554">
    <property type="entry name" value="Acetyltransferase_Eis"/>
</dbReference>
<dbReference type="EMBL" id="SSMQ01000027">
    <property type="protein sequence ID" value="TKD03784.1"/>
    <property type="molecule type" value="Genomic_DNA"/>
</dbReference>
<evidence type="ECO:0000256" key="4">
    <source>
        <dbReference type="HAMAP-Rule" id="MF_01812"/>
    </source>
</evidence>
<dbReference type="Gene3D" id="3.40.630.30">
    <property type="match status" value="2"/>
</dbReference>
<dbReference type="NCBIfam" id="NF002367">
    <property type="entry name" value="PRK01346.1-4"/>
    <property type="match status" value="1"/>
</dbReference>
<dbReference type="CDD" id="cd04301">
    <property type="entry name" value="NAT_SF"/>
    <property type="match status" value="1"/>
</dbReference>
<dbReference type="SUPFAM" id="SSF55718">
    <property type="entry name" value="SCP-like"/>
    <property type="match status" value="1"/>
</dbReference>
<dbReference type="HAMAP" id="MF_01812">
    <property type="entry name" value="Eis"/>
    <property type="match status" value="1"/>
</dbReference>
<evidence type="ECO:0000259" key="5">
    <source>
        <dbReference type="PROSITE" id="PS51186"/>
    </source>
</evidence>
<dbReference type="OrthoDB" id="8399956at2"/>
<dbReference type="InterPro" id="IPR016181">
    <property type="entry name" value="Acyl_CoA_acyltransferase"/>
</dbReference>
<evidence type="ECO:0000256" key="2">
    <source>
        <dbReference type="ARBA" id="ARBA00022679"/>
    </source>
</evidence>
<proteinExistence type="inferred from homology"/>
<feature type="active site" description="Proton acceptor; via carboxylate" evidence="4">
    <location>
        <position position="406"/>
    </location>
</feature>
<feature type="binding site" evidence="4">
    <location>
        <begin position="81"/>
        <end position="83"/>
    </location>
    <ligand>
        <name>acetyl-CoA</name>
        <dbReference type="ChEBI" id="CHEBI:57288"/>
    </ligand>
</feature>
<evidence type="ECO:0000256" key="3">
    <source>
        <dbReference type="ARBA" id="ARBA00023315"/>
    </source>
</evidence>
<keyword evidence="7" id="KW-1185">Reference proteome</keyword>